<comment type="caution">
    <text evidence="4">The sequence shown here is derived from an EMBL/GenBank/DDBJ whole genome shotgun (WGS) entry which is preliminary data.</text>
</comment>
<feature type="site" description="Increases basicity of active site His" evidence="1">
    <location>
        <position position="135"/>
    </location>
</feature>
<dbReference type="OrthoDB" id="9794407at2"/>
<keyword evidence="5" id="KW-1185">Reference proteome</keyword>
<dbReference type="GO" id="GO:0016740">
    <property type="term" value="F:transferase activity"/>
    <property type="evidence" value="ECO:0007669"/>
    <property type="project" value="UniProtKB-KW"/>
</dbReference>
<gene>
    <name evidence="4" type="ORF">C4B60_15635</name>
</gene>
<evidence type="ECO:0000313" key="4">
    <source>
        <dbReference type="EMBL" id="PPA69235.1"/>
    </source>
</evidence>
<feature type="active site" description="Proton acceptor" evidence="1">
    <location>
        <position position="134"/>
    </location>
</feature>
<organism evidence="4 5">
    <name type="scientific">Jeotgalibacillus proteolyticus</name>
    <dbReference type="NCBI Taxonomy" id="2082395"/>
    <lineage>
        <taxon>Bacteria</taxon>
        <taxon>Bacillati</taxon>
        <taxon>Bacillota</taxon>
        <taxon>Bacilli</taxon>
        <taxon>Bacillales</taxon>
        <taxon>Caryophanaceae</taxon>
        <taxon>Jeotgalibacillus</taxon>
    </lineage>
</organism>
<evidence type="ECO:0000256" key="2">
    <source>
        <dbReference type="PIRSR" id="PIRSR620019-2"/>
    </source>
</evidence>
<dbReference type="InterPro" id="IPR041561">
    <property type="entry name" value="PglD_N"/>
</dbReference>
<dbReference type="RefSeq" id="WP_104058973.1">
    <property type="nucleotide sequence ID" value="NZ_PREZ01000006.1"/>
</dbReference>
<sequence length="211" mass="22395">MKLIIVGNGGHSQVVQDLILELNDHTIIAVLDDQILEGYKLNNILYESTLKLPVLYQDEVQVVIAVGDNSTRKKLAEKFNLPPEAYATLVHPSAFVSKQAVLGHGTVVMANAVINAGSLAGNHVIINSGAIVEHECKLEHYVHLSPNATLTGNVSLKEGVHIGAGATLIPKVTVGEWSVAGAGAVVTKSIPSFQTAVGCPARLTRKIERIS</sequence>
<feature type="binding site" evidence="2">
    <location>
        <position position="143"/>
    </location>
    <ligand>
        <name>acetyl-CoA</name>
        <dbReference type="ChEBI" id="CHEBI:57288"/>
    </ligand>
</feature>
<reference evidence="4 5" key="1">
    <citation type="submission" date="2018-02" db="EMBL/GenBank/DDBJ databases">
        <title>Jeotgalibacillus proteolyticum sp. nov. a protease producing bacterium isolated from ocean sediments of Laizhou Bay.</title>
        <authorList>
            <person name="Li Y."/>
        </authorList>
    </citation>
    <scope>NUCLEOTIDE SEQUENCE [LARGE SCALE GENOMIC DNA]</scope>
    <source>
        <strain evidence="4 5">22-7</strain>
    </source>
</reference>
<dbReference type="CDD" id="cd03360">
    <property type="entry name" value="LbH_AT_putative"/>
    <property type="match status" value="1"/>
</dbReference>
<protein>
    <submittedName>
        <fullName evidence="4">Acetyltransferase</fullName>
    </submittedName>
</protein>
<feature type="domain" description="PglD N-terminal" evidence="3">
    <location>
        <begin position="2"/>
        <end position="79"/>
    </location>
</feature>
<evidence type="ECO:0000313" key="5">
    <source>
        <dbReference type="Proteomes" id="UP000239047"/>
    </source>
</evidence>
<dbReference type="InterPro" id="IPR050179">
    <property type="entry name" value="Trans_hexapeptide_repeat"/>
</dbReference>
<dbReference type="SUPFAM" id="SSF51161">
    <property type="entry name" value="Trimeric LpxA-like enzymes"/>
    <property type="match status" value="1"/>
</dbReference>
<dbReference type="Pfam" id="PF17836">
    <property type="entry name" value="PglD_N"/>
    <property type="match status" value="1"/>
</dbReference>
<dbReference type="NCBIfam" id="TIGR03570">
    <property type="entry name" value="NeuD_NnaD"/>
    <property type="match status" value="1"/>
</dbReference>
<feature type="binding site" evidence="2">
    <location>
        <position position="67"/>
    </location>
    <ligand>
        <name>substrate</name>
    </ligand>
</feature>
<dbReference type="EMBL" id="PREZ01000006">
    <property type="protein sequence ID" value="PPA69235.1"/>
    <property type="molecule type" value="Genomic_DNA"/>
</dbReference>
<dbReference type="InterPro" id="IPR011004">
    <property type="entry name" value="Trimer_LpxA-like_sf"/>
</dbReference>
<dbReference type="Gene3D" id="3.40.50.20">
    <property type="match status" value="1"/>
</dbReference>
<dbReference type="AlphaFoldDB" id="A0A2S5G8G8"/>
<accession>A0A2S5G8G8</accession>
<dbReference type="InterPro" id="IPR020019">
    <property type="entry name" value="AcTrfase_PglD-like"/>
</dbReference>
<name>A0A2S5G8G8_9BACL</name>
<dbReference type="Gene3D" id="2.160.10.10">
    <property type="entry name" value="Hexapeptide repeat proteins"/>
    <property type="match status" value="1"/>
</dbReference>
<dbReference type="Proteomes" id="UP000239047">
    <property type="component" value="Unassembled WGS sequence"/>
</dbReference>
<evidence type="ECO:0000259" key="3">
    <source>
        <dbReference type="Pfam" id="PF17836"/>
    </source>
</evidence>
<proteinExistence type="predicted"/>
<dbReference type="PANTHER" id="PTHR43300">
    <property type="entry name" value="ACETYLTRANSFERASE"/>
    <property type="match status" value="1"/>
</dbReference>
<keyword evidence="4" id="KW-0808">Transferase</keyword>
<evidence type="ECO:0000256" key="1">
    <source>
        <dbReference type="PIRSR" id="PIRSR620019-1"/>
    </source>
</evidence>
<dbReference type="PANTHER" id="PTHR43300:SF7">
    <property type="entry name" value="UDP-N-ACETYLBACILLOSAMINE N-ACETYLTRANSFERASE"/>
    <property type="match status" value="1"/>
</dbReference>